<keyword evidence="2" id="KW-1185">Reference proteome</keyword>
<sequence length="72" mass="8125">MSRAMWTLTIDHPDLTTTEEVHAESEGVLRMLGRAHHRQAQIVPDLTLTDPQGHVVAKLDHWATDWTDQEGA</sequence>
<dbReference type="EMBL" id="CXPG01000022">
    <property type="protein sequence ID" value="CTQ34435.1"/>
    <property type="molecule type" value="Genomic_DNA"/>
</dbReference>
<dbReference type="OrthoDB" id="7747887at2"/>
<gene>
    <name evidence="1" type="ORF">JAN5088_03231</name>
</gene>
<protein>
    <submittedName>
        <fullName evidence="1">Uncharacterized protein</fullName>
    </submittedName>
</protein>
<accession>A0A0M6XWH0</accession>
<evidence type="ECO:0000313" key="2">
    <source>
        <dbReference type="Proteomes" id="UP000048908"/>
    </source>
</evidence>
<dbReference type="RefSeq" id="WP_144431860.1">
    <property type="nucleotide sequence ID" value="NZ_CXPG01000022.1"/>
</dbReference>
<proteinExistence type="predicted"/>
<reference evidence="1 2" key="1">
    <citation type="submission" date="2015-07" db="EMBL/GenBank/DDBJ databases">
        <authorList>
            <person name="Noorani M."/>
        </authorList>
    </citation>
    <scope>NUCLEOTIDE SEQUENCE [LARGE SCALE GENOMIC DNA]</scope>
    <source>
        <strain evidence="1 2">CECT 5088</strain>
    </source>
</reference>
<name>A0A0M6XWH0_9RHOB</name>
<evidence type="ECO:0000313" key="1">
    <source>
        <dbReference type="EMBL" id="CTQ34435.1"/>
    </source>
</evidence>
<dbReference type="Proteomes" id="UP000048908">
    <property type="component" value="Unassembled WGS sequence"/>
</dbReference>
<dbReference type="AlphaFoldDB" id="A0A0M6XWH0"/>
<organism evidence="1 2">
    <name type="scientific">Jannaschia rubra</name>
    <dbReference type="NCBI Taxonomy" id="282197"/>
    <lineage>
        <taxon>Bacteria</taxon>
        <taxon>Pseudomonadati</taxon>
        <taxon>Pseudomonadota</taxon>
        <taxon>Alphaproteobacteria</taxon>
        <taxon>Rhodobacterales</taxon>
        <taxon>Roseobacteraceae</taxon>
        <taxon>Jannaschia</taxon>
    </lineage>
</organism>